<dbReference type="GO" id="GO:0000981">
    <property type="term" value="F:DNA-binding transcription factor activity, RNA polymerase II-specific"/>
    <property type="evidence" value="ECO:0007669"/>
    <property type="project" value="InterPro"/>
</dbReference>
<dbReference type="InterPro" id="IPR001138">
    <property type="entry name" value="Zn2Cys6_DnaBD"/>
</dbReference>
<dbReference type="Pfam" id="PF00172">
    <property type="entry name" value="Zn_clus"/>
    <property type="match status" value="1"/>
</dbReference>
<dbReference type="InterPro" id="IPR021858">
    <property type="entry name" value="Fun_TF"/>
</dbReference>
<dbReference type="InterPro" id="IPR036864">
    <property type="entry name" value="Zn2-C6_fun-type_DNA-bd_sf"/>
</dbReference>
<evidence type="ECO:0000256" key="1">
    <source>
        <dbReference type="ARBA" id="ARBA00022723"/>
    </source>
</evidence>
<feature type="domain" description="Zn(2)-C6 fungal-type" evidence="8">
    <location>
        <begin position="35"/>
        <end position="63"/>
    </location>
</feature>
<keyword evidence="4" id="KW-0238">DNA-binding</keyword>
<accession>A0AA39CTR1</accession>
<keyword evidence="5" id="KW-0804">Transcription</keyword>
<evidence type="ECO:0000256" key="6">
    <source>
        <dbReference type="ARBA" id="ARBA00023242"/>
    </source>
</evidence>
<evidence type="ECO:0000259" key="8">
    <source>
        <dbReference type="Pfam" id="PF00172"/>
    </source>
</evidence>
<evidence type="ECO:0000256" key="2">
    <source>
        <dbReference type="ARBA" id="ARBA00022833"/>
    </source>
</evidence>
<gene>
    <name evidence="9" type="ORF">H2204_010874</name>
</gene>
<keyword evidence="6" id="KW-0539">Nucleus</keyword>
<evidence type="ECO:0000313" key="9">
    <source>
        <dbReference type="EMBL" id="KAJ9624318.1"/>
    </source>
</evidence>
<protein>
    <recommendedName>
        <fullName evidence="8">Zn(2)-C6 fungal-type domain-containing protein</fullName>
    </recommendedName>
</protein>
<dbReference type="EMBL" id="JAPDRN010000095">
    <property type="protein sequence ID" value="KAJ9624318.1"/>
    <property type="molecule type" value="Genomic_DNA"/>
</dbReference>
<name>A0AA39CTR1_9EURO</name>
<evidence type="ECO:0000256" key="7">
    <source>
        <dbReference type="SAM" id="MobiDB-lite"/>
    </source>
</evidence>
<sequence length="645" mass="73910">MSRRRRGGEMEVGRRVSSGKPRQKVWKPKVKTGVRRIKCDEGKPTCARCSSSGRTCGGYHQNNGNKTQQPPELGTSWERHSWQHSWTPLAMLLTKNVRHCPTPYPPLLVFDSKVEGQSFDFFRSYSVPELTGLFRVDEEFWHLSVLQMSMTQPAVRYAVTGLGALHQKFSNGHDTAIPDDSTDSQIQFALRQCNRAIHALSDTAASREPVHEVATLMTCILFTCYATLQGHQTQSIMHFRNGMKLFRNLERSRRREPTTVTGPLPSTTTTSTQYDELYNAFVLAMTTLEIQARSLMYDEDLPAFITQSQTLWPVCRSENGKLRFKSLTDARCYFDSLLSDLQCFLLECDSRNEWTQVGARPRQSTMDQFDVLVRRQDMGKKAFEVLKDEQQTNYDDRDRKTILVIKMHNCVMDMYLSIFRLSSTYGDLVWDFFERTYREVVDLSYELLDCEDDKEDFSTMLLPLVKGKKITNTLLKSNGANTDGGEEVKMEEVVVEEVPDATSIVREPVNRPRPRPVFTFSQGVTGPLYTVASKCRDPKIRREAIVLLLRYPRREGLWDTFNGGRVSWEIMNLEEELAKQFHSSSETTNPQVQFEVKVAADVPVSCRVREVEVLMVGPRTATVRLKTVAESDRGEKGKHMKIMSW</sequence>
<dbReference type="PANTHER" id="PTHR36206:SF12">
    <property type="entry name" value="ASPERCRYPTIN BIOSYNTHESIS CLUSTER-SPECIFIC TRANSCRIPTION REGULATOR ATNN-RELATED"/>
    <property type="match status" value="1"/>
</dbReference>
<proteinExistence type="predicted"/>
<dbReference type="InterPro" id="IPR052360">
    <property type="entry name" value="Transcr_Regulatory_Proteins"/>
</dbReference>
<comment type="caution">
    <text evidence="9">The sequence shown here is derived from an EMBL/GenBank/DDBJ whole genome shotgun (WGS) entry which is preliminary data.</text>
</comment>
<organism evidence="9 10">
    <name type="scientific">Knufia peltigerae</name>
    <dbReference type="NCBI Taxonomy" id="1002370"/>
    <lineage>
        <taxon>Eukaryota</taxon>
        <taxon>Fungi</taxon>
        <taxon>Dikarya</taxon>
        <taxon>Ascomycota</taxon>
        <taxon>Pezizomycotina</taxon>
        <taxon>Eurotiomycetes</taxon>
        <taxon>Chaetothyriomycetidae</taxon>
        <taxon>Chaetothyriales</taxon>
        <taxon>Trichomeriaceae</taxon>
        <taxon>Knufia</taxon>
    </lineage>
</organism>
<dbReference type="PANTHER" id="PTHR36206">
    <property type="entry name" value="ASPERCRYPTIN BIOSYNTHESIS CLUSTER-SPECIFIC TRANSCRIPTION REGULATOR ATNN-RELATED"/>
    <property type="match status" value="1"/>
</dbReference>
<evidence type="ECO:0000256" key="3">
    <source>
        <dbReference type="ARBA" id="ARBA00023015"/>
    </source>
</evidence>
<keyword evidence="1" id="KW-0479">Metal-binding</keyword>
<dbReference type="SUPFAM" id="SSF57701">
    <property type="entry name" value="Zn2/Cys6 DNA-binding domain"/>
    <property type="match status" value="1"/>
</dbReference>
<keyword evidence="10" id="KW-1185">Reference proteome</keyword>
<evidence type="ECO:0000256" key="5">
    <source>
        <dbReference type="ARBA" id="ARBA00023163"/>
    </source>
</evidence>
<keyword evidence="3" id="KW-0805">Transcription regulation</keyword>
<dbReference type="CDD" id="cd00067">
    <property type="entry name" value="GAL4"/>
    <property type="match status" value="1"/>
</dbReference>
<dbReference type="GO" id="GO:0008270">
    <property type="term" value="F:zinc ion binding"/>
    <property type="evidence" value="ECO:0007669"/>
    <property type="project" value="InterPro"/>
</dbReference>
<evidence type="ECO:0000313" key="10">
    <source>
        <dbReference type="Proteomes" id="UP001172681"/>
    </source>
</evidence>
<dbReference type="Proteomes" id="UP001172681">
    <property type="component" value="Unassembled WGS sequence"/>
</dbReference>
<keyword evidence="2" id="KW-0862">Zinc</keyword>
<dbReference type="Pfam" id="PF11951">
    <property type="entry name" value="Fungal_trans_2"/>
    <property type="match status" value="1"/>
</dbReference>
<reference evidence="9" key="1">
    <citation type="submission" date="2022-10" db="EMBL/GenBank/DDBJ databases">
        <title>Culturing micro-colonial fungi from biological soil crusts in the Mojave desert and describing Neophaeococcomyces mojavensis, and introducing the new genera and species Taxawa tesnikishii.</title>
        <authorList>
            <person name="Kurbessoian T."/>
            <person name="Stajich J.E."/>
        </authorList>
    </citation>
    <scope>NUCLEOTIDE SEQUENCE</scope>
    <source>
        <strain evidence="9">TK_35</strain>
    </source>
</reference>
<dbReference type="Gene3D" id="4.10.240.10">
    <property type="entry name" value="Zn(2)-C6 fungal-type DNA-binding domain"/>
    <property type="match status" value="1"/>
</dbReference>
<evidence type="ECO:0000256" key="4">
    <source>
        <dbReference type="ARBA" id="ARBA00023125"/>
    </source>
</evidence>
<dbReference type="GO" id="GO:0003677">
    <property type="term" value="F:DNA binding"/>
    <property type="evidence" value="ECO:0007669"/>
    <property type="project" value="UniProtKB-KW"/>
</dbReference>
<feature type="region of interest" description="Disordered" evidence="7">
    <location>
        <begin position="1"/>
        <end position="29"/>
    </location>
</feature>
<dbReference type="AlphaFoldDB" id="A0AA39CTR1"/>